<feature type="domain" description="TAF1C beta-propeller" evidence="3">
    <location>
        <begin position="277"/>
        <end position="414"/>
    </location>
</feature>
<dbReference type="AlphaFoldDB" id="A0A3Q3IBM7"/>
<feature type="coiled-coil region" evidence="1">
    <location>
        <begin position="865"/>
        <end position="892"/>
    </location>
</feature>
<feature type="region of interest" description="Disordered" evidence="2">
    <location>
        <begin position="576"/>
        <end position="598"/>
    </location>
</feature>
<evidence type="ECO:0000256" key="1">
    <source>
        <dbReference type="SAM" id="Coils"/>
    </source>
</evidence>
<feature type="region of interest" description="Disordered" evidence="2">
    <location>
        <begin position="1077"/>
        <end position="1108"/>
    </location>
</feature>
<dbReference type="RefSeq" id="XP_020456838.1">
    <property type="nucleotide sequence ID" value="XM_020601182.1"/>
</dbReference>
<feature type="region of interest" description="Disordered" evidence="2">
    <location>
        <begin position="918"/>
        <end position="1012"/>
    </location>
</feature>
<dbReference type="KEGG" id="malb:109960813"/>
<dbReference type="PANTHER" id="PTHR15319">
    <property type="entry name" value="TATA BOX-BINDING PROTEIN ASSOCIATED FACTOR RNA POLYMERASE I SUBUNIT C"/>
    <property type="match status" value="1"/>
</dbReference>
<feature type="compositionally biased region" description="Basic residues" evidence="2">
    <location>
        <begin position="1099"/>
        <end position="1108"/>
    </location>
</feature>
<dbReference type="Proteomes" id="UP000261600">
    <property type="component" value="Unplaced"/>
</dbReference>
<proteinExistence type="predicted"/>
<dbReference type="OrthoDB" id="2382881at2759"/>
<dbReference type="GO" id="GO:0001164">
    <property type="term" value="F:RNA polymerase I core promoter sequence-specific DNA binding"/>
    <property type="evidence" value="ECO:0007669"/>
    <property type="project" value="TreeGrafter"/>
</dbReference>
<dbReference type="InterPro" id="IPR049090">
    <property type="entry name" value="TAF1C_HB"/>
</dbReference>
<feature type="domain" description="TAF1C helical bundle" evidence="4">
    <location>
        <begin position="531"/>
        <end position="604"/>
    </location>
</feature>
<feature type="compositionally biased region" description="Polar residues" evidence="2">
    <location>
        <begin position="918"/>
        <end position="935"/>
    </location>
</feature>
<feature type="region of interest" description="Disordered" evidence="2">
    <location>
        <begin position="701"/>
        <end position="726"/>
    </location>
</feature>
<feature type="compositionally biased region" description="Polar residues" evidence="2">
    <location>
        <begin position="953"/>
        <end position="973"/>
    </location>
</feature>
<dbReference type="InterPro" id="IPR049087">
    <property type="entry name" value="TAF1C_beta-prop"/>
</dbReference>
<feature type="compositionally biased region" description="Basic and acidic residues" evidence="2">
    <location>
        <begin position="701"/>
        <end position="719"/>
    </location>
</feature>
<dbReference type="PANTHER" id="PTHR15319:SF1">
    <property type="entry name" value="TATA BOX-BINDING PROTEIN-ASSOCIATED FACTOR RNA POLYMERASE I SUBUNIT C"/>
    <property type="match status" value="1"/>
</dbReference>
<keyword evidence="1" id="KW-0175">Coiled coil</keyword>
<dbReference type="STRING" id="43700.ENSMALP00000001162"/>
<dbReference type="Ensembl" id="ENSMALT00000001206.1">
    <property type="protein sequence ID" value="ENSMALP00000001162.1"/>
    <property type="gene ID" value="ENSMALG00000000900.1"/>
</dbReference>
<reference evidence="5" key="2">
    <citation type="submission" date="2025-09" db="UniProtKB">
        <authorList>
            <consortium name="Ensembl"/>
        </authorList>
    </citation>
    <scope>IDENTIFICATION</scope>
</reference>
<reference evidence="5" key="1">
    <citation type="submission" date="2025-08" db="UniProtKB">
        <authorList>
            <consortium name="Ensembl"/>
        </authorList>
    </citation>
    <scope>IDENTIFICATION</scope>
</reference>
<accession>A0A3Q3IBM7</accession>
<organism evidence="5 6">
    <name type="scientific">Monopterus albus</name>
    <name type="common">Swamp eel</name>
    <dbReference type="NCBI Taxonomy" id="43700"/>
    <lineage>
        <taxon>Eukaryota</taxon>
        <taxon>Metazoa</taxon>
        <taxon>Chordata</taxon>
        <taxon>Craniata</taxon>
        <taxon>Vertebrata</taxon>
        <taxon>Euteleostomi</taxon>
        <taxon>Actinopterygii</taxon>
        <taxon>Neopterygii</taxon>
        <taxon>Teleostei</taxon>
        <taxon>Neoteleostei</taxon>
        <taxon>Acanthomorphata</taxon>
        <taxon>Anabantaria</taxon>
        <taxon>Synbranchiformes</taxon>
        <taxon>Synbranchidae</taxon>
        <taxon>Monopterus</taxon>
    </lineage>
</organism>
<evidence type="ECO:0000259" key="3">
    <source>
        <dbReference type="Pfam" id="PF20641"/>
    </source>
</evidence>
<evidence type="ECO:0000313" key="6">
    <source>
        <dbReference type="Proteomes" id="UP000261600"/>
    </source>
</evidence>
<evidence type="ECO:0000259" key="4">
    <source>
        <dbReference type="Pfam" id="PF20642"/>
    </source>
</evidence>
<dbReference type="GeneID" id="109960813"/>
<dbReference type="Pfam" id="PF20641">
    <property type="entry name" value="TAF1C_beta-prop"/>
    <property type="match status" value="1"/>
</dbReference>
<protein>
    <submittedName>
        <fullName evidence="5">Uncharacterized protein</fullName>
    </submittedName>
</protein>
<dbReference type="CTD" id="9013"/>
<name>A0A3Q3IBM7_MONAL</name>
<feature type="compositionally biased region" description="Polar residues" evidence="2">
    <location>
        <begin position="981"/>
        <end position="1005"/>
    </location>
</feature>
<feature type="domain" description="TAF1C helical bundle" evidence="4">
    <location>
        <begin position="741"/>
        <end position="887"/>
    </location>
</feature>
<feature type="region of interest" description="Disordered" evidence="2">
    <location>
        <begin position="629"/>
        <end position="648"/>
    </location>
</feature>
<dbReference type="Pfam" id="PF20642">
    <property type="entry name" value="TAF1C_HB"/>
    <property type="match status" value="2"/>
</dbReference>
<keyword evidence="6" id="KW-1185">Reference proteome</keyword>
<dbReference type="InterPro" id="IPR038801">
    <property type="entry name" value="TAF1C"/>
</dbReference>
<evidence type="ECO:0000313" key="5">
    <source>
        <dbReference type="Ensembl" id="ENSMALP00000001162.1"/>
    </source>
</evidence>
<feature type="compositionally biased region" description="Low complexity" evidence="2">
    <location>
        <begin position="1077"/>
        <end position="1098"/>
    </location>
</feature>
<evidence type="ECO:0000256" key="2">
    <source>
        <dbReference type="SAM" id="MobiDB-lite"/>
    </source>
</evidence>
<dbReference type="GO" id="GO:0001650">
    <property type="term" value="C:fibrillar center"/>
    <property type="evidence" value="ECO:0007669"/>
    <property type="project" value="TreeGrafter"/>
</dbReference>
<sequence>MEYQFPQHLFPSFYNCGPPDLVLKHCAGDWGSYGRVRPQGGSGPLSSWTFTSRHQVRGEIWHHTEPVPIPLLPPKHSFLGHSTPPDPLDFTEHMQNFFMDHSQDAFGCMAEILGVNFSFKKGVRERYPKDSISMWKLQNFLDMLNFKICEQTYSSKELNAYSALLSDVVHSIPPELLGALLHEELMEQRDRLLFSEGVTGGALAFIPFSQSSSGCQHGCLLYPSNKGRDSLNFHRVALKDQDSSLFLDATSSDPFSVQLKGPIRQISSTSLFNESCVAVRLDRLCGVWRLSERSEPRLMQVVNTRELATCVSVSPHVLGEVLVASESGAVNLWTVGRQMQEVRKEDSNLYFNAKSSWRWCEFSAHPRVMLYADRTGVELTDIRVNPVCGHTLFRISNTSECRSGERLILSKYLGDVHAFHHIITTQYSAYIMDERFPCVPMLKWDHMMQSPPMFCHVLPGSTSSGSALDGARATKVLLGSHSSQEITLLQYSGGRAEACFSQGPAQALLRPRDSLKHLPVQIPHRLDTATNRLSVPAAGLTCIQKKTGRESAGEECICILQLTEAGDIFYQLLKPEQPDADTSRPPAEDKPLPPQAAKHLSQPMAIEATTSGEKTAELLPPFSELVVSDTSSDEGMIGPTPSPNGPRVVAETPERNYQAVNMFSDSFSEDSESEQRGQNLKIVVNDDPELDQVSGLQAGVKDRQVGGDKAGEPKEHGGVDETVCSSSSLGHVVPSERQHVVKLSKHALNTWKHWLQKLMQKNCEKKPRPHGLQYFTIRTKGLLCLPDVAARDSTEEERVQSLRQDLRACMSKRSLLLHSAVSTSLGATDVVPVPNLVETEVWTDQLSHRLTLSWQGEEAWRAWWVDHLELNKEEKTEALRRKRRREKEAKRAAGQRLELSGSFVSSLSYQSELDDFSDSTGWSSATSQGRWSDTEGTGPLSKLESFLKHGTPGSATPSKVQNDTPDPTSTSQSVEDKQDGHQTPSCSRMLSMSQTVKHESTPASQRRTRHPSEELLSTLFSPQDGTLQHNIYALEEGSTLQPPDVAPSFSQLHSSQSSQRVFRIDLSQCDIVQPGFSQSLSQRSQGRLGLSQTSQASQPKKKKSQMGF</sequence>